<evidence type="ECO:0000256" key="3">
    <source>
        <dbReference type="PIRSR" id="PIRSR003170-2"/>
    </source>
</evidence>
<keyword evidence="1" id="KW-0784">Thiamine biosynthesis</keyword>
<proteinExistence type="inferred from homology"/>
<comment type="function">
    <text evidence="1">Catalyzes an amino-pyrimidine hydrolysis reaction at the C5' of the pyrimidine moiety of thiamine compounds, a reaction that is part of a thiamine salvage pathway. Thus, catalyzes the conversion of 4-amino-5-aminomethyl-2-methylpyrimidine to 4-amino-5-hydroxymethyl-2-methylpyrimidine (HMP).</text>
</comment>
<feature type="active site" description="Proton donor" evidence="2">
    <location>
        <position position="205"/>
    </location>
</feature>
<dbReference type="PANTHER" id="PTHR43198:SF2">
    <property type="entry name" value="SI:CH1073-67J19.1-RELATED"/>
    <property type="match status" value="1"/>
</dbReference>
<feature type="binding site" evidence="3">
    <location>
        <position position="82"/>
    </location>
    <ligand>
        <name>substrate</name>
    </ligand>
</feature>
<evidence type="ECO:0000313" key="5">
    <source>
        <dbReference type="EMBL" id="RBW51749.1"/>
    </source>
</evidence>
<dbReference type="PANTHER" id="PTHR43198">
    <property type="entry name" value="BIFUNCTIONAL TH2 PROTEIN"/>
    <property type="match status" value="1"/>
</dbReference>
<dbReference type="CDD" id="cd19358">
    <property type="entry name" value="TenA_E_Spr0628-like"/>
    <property type="match status" value="1"/>
</dbReference>
<dbReference type="AlphaFoldDB" id="A0A366WT96"/>
<sequence>MRATDHLCQLAAADWKAATTHPFTTELAAGTLPLSKMRWYLAQDYQFIDGFVRLLASAIAHAPSLADSVPAAQFLAVITGPENTYFLRSFDALDMDEAARNVPPAAATRDFQDLMAEAAASGRYELMLAVLVVAEWTYLSWATPVNPPRNDLPFWFAEWITLHAGEGFEGVVEYLRAQLDQVWPTLSAPAQQEVETLFIRAVALECAFFDASYAACPQS</sequence>
<comment type="similarity">
    <text evidence="1">Belongs to the TenA family.</text>
</comment>
<dbReference type="Gene3D" id="1.20.910.10">
    <property type="entry name" value="Heme oxygenase-like"/>
    <property type="match status" value="1"/>
</dbReference>
<dbReference type="InterPro" id="IPR050967">
    <property type="entry name" value="Thiamine_Salvage_TenA"/>
</dbReference>
<dbReference type="InterPro" id="IPR016084">
    <property type="entry name" value="Haem_Oase-like_multi-hlx"/>
</dbReference>
<dbReference type="SUPFAM" id="SSF48613">
    <property type="entry name" value="Heme oxygenase-like"/>
    <property type="match status" value="1"/>
</dbReference>
<feature type="binding site" evidence="3">
    <location>
        <position position="44"/>
    </location>
    <ligand>
        <name>substrate</name>
    </ligand>
</feature>
<protein>
    <recommendedName>
        <fullName evidence="1">Aminopyrimidine aminohydrolase</fullName>
        <ecNumber evidence="1">3.5.99.2</ecNumber>
    </recommendedName>
</protein>
<comment type="caution">
    <text evidence="5">The sequence shown here is derived from an EMBL/GenBank/DDBJ whole genome shotgun (WGS) entry which is preliminary data.</text>
</comment>
<evidence type="ECO:0000259" key="4">
    <source>
        <dbReference type="Pfam" id="PF03070"/>
    </source>
</evidence>
<evidence type="ECO:0000256" key="1">
    <source>
        <dbReference type="PIRNR" id="PIRNR003170"/>
    </source>
</evidence>
<keyword evidence="1" id="KW-0378">Hydrolase</keyword>
<dbReference type="PIRSF" id="PIRSF003170">
    <property type="entry name" value="Pet18p"/>
    <property type="match status" value="1"/>
</dbReference>
<dbReference type="UniPathway" id="UPA00060"/>
<dbReference type="EC" id="3.5.99.2" evidence="1"/>
<comment type="catalytic activity">
    <reaction evidence="1">
        <text>thiamine + H2O = 5-(2-hydroxyethyl)-4-methylthiazole + 4-amino-5-hydroxymethyl-2-methylpyrimidine + H(+)</text>
        <dbReference type="Rhea" id="RHEA:17509"/>
        <dbReference type="ChEBI" id="CHEBI:15377"/>
        <dbReference type="ChEBI" id="CHEBI:15378"/>
        <dbReference type="ChEBI" id="CHEBI:16892"/>
        <dbReference type="ChEBI" id="CHEBI:17957"/>
        <dbReference type="ChEBI" id="CHEBI:18385"/>
        <dbReference type="EC" id="3.5.99.2"/>
    </reaction>
</comment>
<comment type="pathway">
    <text evidence="1">Cofactor biosynthesis; thiamine diphosphate biosynthesis.</text>
</comment>
<comment type="catalytic activity">
    <reaction evidence="1">
        <text>4-amino-5-aminomethyl-2-methylpyrimidine + H2O = 4-amino-5-hydroxymethyl-2-methylpyrimidine + NH4(+)</text>
        <dbReference type="Rhea" id="RHEA:31799"/>
        <dbReference type="ChEBI" id="CHEBI:15377"/>
        <dbReference type="ChEBI" id="CHEBI:16892"/>
        <dbReference type="ChEBI" id="CHEBI:28938"/>
        <dbReference type="ChEBI" id="CHEBI:63416"/>
        <dbReference type="EC" id="3.5.99.2"/>
    </reaction>
</comment>
<gene>
    <name evidence="5" type="ORF">DS909_17620</name>
</gene>
<feature type="domain" description="Thiaminase-2/PQQC" evidence="4">
    <location>
        <begin position="15"/>
        <end position="214"/>
    </location>
</feature>
<accession>A0A366WT96</accession>
<organism evidence="5 6">
    <name type="scientific">Phaeobacter gallaeciensis</name>
    <dbReference type="NCBI Taxonomy" id="60890"/>
    <lineage>
        <taxon>Bacteria</taxon>
        <taxon>Pseudomonadati</taxon>
        <taxon>Pseudomonadota</taxon>
        <taxon>Alphaproteobacteria</taxon>
        <taxon>Rhodobacterales</taxon>
        <taxon>Roseobacteraceae</taxon>
        <taxon>Phaeobacter</taxon>
    </lineage>
</organism>
<dbReference type="EMBL" id="QOCE01000043">
    <property type="protein sequence ID" value="RBW51749.1"/>
    <property type="molecule type" value="Genomic_DNA"/>
</dbReference>
<name>A0A366WT96_9RHOB</name>
<dbReference type="GO" id="GO:0009229">
    <property type="term" value="P:thiamine diphosphate biosynthetic process"/>
    <property type="evidence" value="ECO:0007669"/>
    <property type="project" value="UniProtKB-UniPathway"/>
</dbReference>
<dbReference type="GO" id="GO:0009228">
    <property type="term" value="P:thiamine biosynthetic process"/>
    <property type="evidence" value="ECO:0007669"/>
    <property type="project" value="UniProtKB-KW"/>
</dbReference>
<dbReference type="InterPro" id="IPR026285">
    <property type="entry name" value="TenA_E"/>
</dbReference>
<evidence type="ECO:0000256" key="2">
    <source>
        <dbReference type="PIRSR" id="PIRSR003170-1"/>
    </source>
</evidence>
<dbReference type="InterPro" id="IPR004305">
    <property type="entry name" value="Thiaminase-2/PQQC"/>
</dbReference>
<feature type="binding site" evidence="3">
    <location>
        <position position="135"/>
    </location>
    <ligand>
        <name>substrate</name>
    </ligand>
</feature>
<evidence type="ECO:0000313" key="6">
    <source>
        <dbReference type="Proteomes" id="UP000252706"/>
    </source>
</evidence>
<dbReference type="Proteomes" id="UP000252706">
    <property type="component" value="Unassembled WGS sequence"/>
</dbReference>
<dbReference type="Pfam" id="PF03070">
    <property type="entry name" value="TENA_THI-4"/>
    <property type="match status" value="1"/>
</dbReference>
<dbReference type="RefSeq" id="WP_113824782.1">
    <property type="nucleotide sequence ID" value="NZ_QOCE01000043.1"/>
</dbReference>
<reference evidence="5 6" key="1">
    <citation type="submission" date="2018-07" db="EMBL/GenBank/DDBJ databases">
        <title>Modular assembly of carbohydrate-degrading microbial communities in the ocean.</title>
        <authorList>
            <person name="Enke T.N."/>
            <person name="Datta M.S."/>
            <person name="Schwartzman J.A."/>
            <person name="Cermak N."/>
            <person name="Schmitz D.A."/>
            <person name="Barrere J."/>
            <person name="Cordero O.X."/>
        </authorList>
    </citation>
    <scope>NUCLEOTIDE SEQUENCE [LARGE SCALE GENOMIC DNA]</scope>
    <source>
        <strain evidence="5 6">C3M10</strain>
    </source>
</reference>
<dbReference type="GO" id="GO:0005829">
    <property type="term" value="C:cytosol"/>
    <property type="evidence" value="ECO:0007669"/>
    <property type="project" value="TreeGrafter"/>
</dbReference>
<dbReference type="GO" id="GO:0050334">
    <property type="term" value="F:thiaminase activity"/>
    <property type="evidence" value="ECO:0007669"/>
    <property type="project" value="UniProtKB-UniRule"/>
</dbReference>
<dbReference type="OrthoDB" id="3711545at2"/>